<dbReference type="InterPro" id="IPR035919">
    <property type="entry name" value="EAL_sf"/>
</dbReference>
<dbReference type="Pfam" id="PF00563">
    <property type="entry name" value="EAL"/>
    <property type="match status" value="1"/>
</dbReference>
<dbReference type="EMBL" id="QWGP01000007">
    <property type="protein sequence ID" value="RHZ95760.1"/>
    <property type="molecule type" value="Genomic_DNA"/>
</dbReference>
<dbReference type="InterPro" id="IPR029016">
    <property type="entry name" value="GAF-like_dom_sf"/>
</dbReference>
<dbReference type="CDD" id="cd01948">
    <property type="entry name" value="EAL"/>
    <property type="match status" value="1"/>
</dbReference>
<dbReference type="Gene3D" id="3.30.450.20">
    <property type="entry name" value="PAS domain"/>
    <property type="match status" value="1"/>
</dbReference>
<dbReference type="SUPFAM" id="SSF55073">
    <property type="entry name" value="Nucleotide cyclase"/>
    <property type="match status" value="1"/>
</dbReference>
<dbReference type="InterPro" id="IPR000700">
    <property type="entry name" value="PAS-assoc_C"/>
</dbReference>
<dbReference type="InterPro" id="IPR000014">
    <property type="entry name" value="PAS"/>
</dbReference>
<dbReference type="NCBIfam" id="TIGR00229">
    <property type="entry name" value="sensory_box"/>
    <property type="match status" value="1"/>
</dbReference>
<dbReference type="SUPFAM" id="SSF141868">
    <property type="entry name" value="EAL domain-like"/>
    <property type="match status" value="1"/>
</dbReference>
<feature type="domain" description="PAC" evidence="2">
    <location>
        <begin position="279"/>
        <end position="331"/>
    </location>
</feature>
<dbReference type="InterPro" id="IPR043128">
    <property type="entry name" value="Rev_trsase/Diguanyl_cyclase"/>
</dbReference>
<dbReference type="AlphaFoldDB" id="A0AAX1ULW1"/>
<dbReference type="SMART" id="SM00052">
    <property type="entry name" value="EAL"/>
    <property type="match status" value="1"/>
</dbReference>
<dbReference type="RefSeq" id="WP_118999949.1">
    <property type="nucleotide sequence ID" value="NZ_QWGP01000007.1"/>
</dbReference>
<proteinExistence type="predicted"/>
<gene>
    <name evidence="5" type="ORF">D1114_09185</name>
</gene>
<dbReference type="InterPro" id="IPR035965">
    <property type="entry name" value="PAS-like_dom_sf"/>
</dbReference>
<reference evidence="5 6" key="1">
    <citation type="submission" date="2018-08" db="EMBL/GenBank/DDBJ databases">
        <title>Draft genome sequence of Rhodobacter sphaeroides FY.</title>
        <authorList>
            <person name="Rayyan A."/>
            <person name="Meyer T.E."/>
            <person name="Kyndt J.A."/>
        </authorList>
    </citation>
    <scope>NUCLEOTIDE SEQUENCE [LARGE SCALE GENOMIC DNA]</scope>
    <source>
        <strain evidence="5 6">FY</strain>
    </source>
</reference>
<sequence>MTGKGQGGSWVPGVVSATDRGNFHASPTTATVLDIIGRILRAPLSATDTEIETALAQVADACSADVAQVCRAGTTGPLEPIHSWVRDGHIVWNIQDLCKFCPGSDQTGPVMLRDLKDLPEGPARDRLAGMELRSLVAVPMLRHGVLAGRVLLGWRTASSDLRPEDLAALQSLAEAMHAAAERRESERLTTEAAAALQEDRLLLESILRTSTSAILAFDADARIVFANDEAAALLGTDANRLPGCTLEGVGCRLLSREGEPLPPEALPVARAIAEGQTLRDLHHVLMAADGRQRILSINAAPVAAGAATAVRVVATIDDVTGQVSADSALRTALAEAHQLAFFDPLTGLYNRRGIVEVLRDCLQTCAREKAFLSLLYIDLDGMRQVNGTRGHWLGDRVLQALGARLDNLRQDGGDLGRISADEFVLTCGETHPDAAGAVAAAEAEAQRILESLREPFVVDGLTLEVTASIGLAAISAEDSVEGLLKGVDLAVMAAKAAGGDRACAYRADMEQDMVGRVALAQELREAIRRDEFRIYFEPMVSLGETGLEIVGQEALIRWEHPQRGLLAPIAFIPFAEETGFIRDIDRWVLRAAAQELARWAEDPARRHLGVSINISSAQFLSEEFGQMVREVLDETGVDPTRIELEVTEGTLLSNLGLARTTMMDLRSLGISIALDDFGTGFSSLSYLRDLPVDVLKIDRSFLGGLSDSKANRTILEGIIGLASGLGVALVAEGVETPAQFAWLRAKGCRTFQGYLFGRPADEAQTQLAPEVSALGGHGGDRAVLGQIKG</sequence>
<dbReference type="SUPFAM" id="SSF55785">
    <property type="entry name" value="PYP-like sensor domain (PAS domain)"/>
    <property type="match status" value="1"/>
</dbReference>
<dbReference type="InterPro" id="IPR001633">
    <property type="entry name" value="EAL_dom"/>
</dbReference>
<dbReference type="Gene3D" id="3.30.70.270">
    <property type="match status" value="1"/>
</dbReference>
<dbReference type="Gene3D" id="3.30.450.40">
    <property type="match status" value="1"/>
</dbReference>
<dbReference type="NCBIfam" id="TIGR00254">
    <property type="entry name" value="GGDEF"/>
    <property type="match status" value="1"/>
</dbReference>
<dbReference type="Gene3D" id="3.20.20.450">
    <property type="entry name" value="EAL domain"/>
    <property type="match status" value="1"/>
</dbReference>
<dbReference type="SUPFAM" id="SSF55781">
    <property type="entry name" value="GAF domain-like"/>
    <property type="match status" value="1"/>
</dbReference>
<feature type="domain" description="EAL" evidence="3">
    <location>
        <begin position="516"/>
        <end position="773"/>
    </location>
</feature>
<dbReference type="Pfam" id="PF00990">
    <property type="entry name" value="GGDEF"/>
    <property type="match status" value="1"/>
</dbReference>
<dbReference type="InterPro" id="IPR013656">
    <property type="entry name" value="PAS_4"/>
</dbReference>
<dbReference type="PROSITE" id="PS50112">
    <property type="entry name" value="PAS"/>
    <property type="match status" value="1"/>
</dbReference>
<dbReference type="CDD" id="cd01949">
    <property type="entry name" value="GGDEF"/>
    <property type="match status" value="1"/>
</dbReference>
<dbReference type="InterPro" id="IPR052155">
    <property type="entry name" value="Biofilm_reg_signaling"/>
</dbReference>
<dbReference type="InterPro" id="IPR029787">
    <property type="entry name" value="Nucleotide_cyclase"/>
</dbReference>
<dbReference type="Proteomes" id="UP000266305">
    <property type="component" value="Unassembled WGS sequence"/>
</dbReference>
<protein>
    <submittedName>
        <fullName evidence="5">EAL domain-containing protein</fullName>
    </submittedName>
</protein>
<evidence type="ECO:0000313" key="6">
    <source>
        <dbReference type="Proteomes" id="UP000266305"/>
    </source>
</evidence>
<feature type="domain" description="GGDEF" evidence="4">
    <location>
        <begin position="370"/>
        <end position="507"/>
    </location>
</feature>
<evidence type="ECO:0000313" key="5">
    <source>
        <dbReference type="EMBL" id="RHZ95760.1"/>
    </source>
</evidence>
<name>A0AAX1ULW1_CERSP</name>
<evidence type="ECO:0000259" key="3">
    <source>
        <dbReference type="PROSITE" id="PS50883"/>
    </source>
</evidence>
<organism evidence="5 6">
    <name type="scientific">Cereibacter sphaeroides</name>
    <name type="common">Rhodobacter sphaeroides</name>
    <dbReference type="NCBI Taxonomy" id="1063"/>
    <lineage>
        <taxon>Bacteria</taxon>
        <taxon>Pseudomonadati</taxon>
        <taxon>Pseudomonadota</taxon>
        <taxon>Alphaproteobacteria</taxon>
        <taxon>Rhodobacterales</taxon>
        <taxon>Paracoccaceae</taxon>
        <taxon>Cereibacter</taxon>
    </lineage>
</organism>
<evidence type="ECO:0000259" key="2">
    <source>
        <dbReference type="PROSITE" id="PS50113"/>
    </source>
</evidence>
<dbReference type="PANTHER" id="PTHR44757:SF2">
    <property type="entry name" value="BIOFILM ARCHITECTURE MAINTENANCE PROTEIN MBAA"/>
    <property type="match status" value="1"/>
</dbReference>
<accession>A0AAX1ULW1</accession>
<dbReference type="PROSITE" id="PS50113">
    <property type="entry name" value="PAC"/>
    <property type="match status" value="1"/>
</dbReference>
<evidence type="ECO:0000259" key="4">
    <source>
        <dbReference type="PROSITE" id="PS50887"/>
    </source>
</evidence>
<dbReference type="PANTHER" id="PTHR44757">
    <property type="entry name" value="DIGUANYLATE CYCLASE DGCP"/>
    <property type="match status" value="1"/>
</dbReference>
<dbReference type="PROSITE" id="PS50887">
    <property type="entry name" value="GGDEF"/>
    <property type="match status" value="1"/>
</dbReference>
<dbReference type="SMART" id="SM00267">
    <property type="entry name" value="GGDEF"/>
    <property type="match status" value="1"/>
</dbReference>
<dbReference type="InterPro" id="IPR000160">
    <property type="entry name" value="GGDEF_dom"/>
</dbReference>
<feature type="domain" description="PAS" evidence="1">
    <location>
        <begin position="199"/>
        <end position="243"/>
    </location>
</feature>
<dbReference type="Pfam" id="PF08448">
    <property type="entry name" value="PAS_4"/>
    <property type="match status" value="1"/>
</dbReference>
<dbReference type="PROSITE" id="PS50883">
    <property type="entry name" value="EAL"/>
    <property type="match status" value="1"/>
</dbReference>
<comment type="caution">
    <text evidence="5">The sequence shown here is derived from an EMBL/GenBank/DDBJ whole genome shotgun (WGS) entry which is preliminary data.</text>
</comment>
<evidence type="ECO:0000259" key="1">
    <source>
        <dbReference type="PROSITE" id="PS50112"/>
    </source>
</evidence>